<organism evidence="2">
    <name type="scientific">marine sediment metagenome</name>
    <dbReference type="NCBI Taxonomy" id="412755"/>
    <lineage>
        <taxon>unclassified sequences</taxon>
        <taxon>metagenomes</taxon>
        <taxon>ecological metagenomes</taxon>
    </lineage>
</organism>
<comment type="caution">
    <text evidence="2">The sequence shown here is derived from an EMBL/GenBank/DDBJ whole genome shotgun (WGS) entry which is preliminary data.</text>
</comment>
<dbReference type="InterPro" id="IPR036597">
    <property type="entry name" value="Fido-like_dom_sf"/>
</dbReference>
<dbReference type="Gene3D" id="1.10.3290.10">
    <property type="entry name" value="Fido-like domain"/>
    <property type="match status" value="1"/>
</dbReference>
<sequence>MNRAKLIDFIIVSNAIEKIMHPPSGEQTDIAASFLELDVITIPDLERFVDHFQPGAKLRDQPGMDVRVGNHVPWVGGLHIAKHLEHMLITCRLGTFTPFWIHREYETLHPFTDCNGRSGRILWLWQMEREGRKMAQMGFLQTWYYQSLEVGK</sequence>
<accession>A0A0F9Q4E3</accession>
<reference evidence="2" key="1">
    <citation type="journal article" date="2015" name="Nature">
        <title>Complex archaea that bridge the gap between prokaryotes and eukaryotes.</title>
        <authorList>
            <person name="Spang A."/>
            <person name="Saw J.H."/>
            <person name="Jorgensen S.L."/>
            <person name="Zaremba-Niedzwiedzka K."/>
            <person name="Martijn J."/>
            <person name="Lind A.E."/>
            <person name="van Eijk R."/>
            <person name="Schleper C."/>
            <person name="Guy L."/>
            <person name="Ettema T.J."/>
        </authorList>
    </citation>
    <scope>NUCLEOTIDE SEQUENCE</scope>
</reference>
<proteinExistence type="predicted"/>
<dbReference type="EMBL" id="LAZR01004487">
    <property type="protein sequence ID" value="KKN08161.1"/>
    <property type="molecule type" value="Genomic_DNA"/>
</dbReference>
<dbReference type="SUPFAM" id="SSF140931">
    <property type="entry name" value="Fic-like"/>
    <property type="match status" value="1"/>
</dbReference>
<dbReference type="InterPro" id="IPR003812">
    <property type="entry name" value="Fido"/>
</dbReference>
<name>A0A0F9Q4E3_9ZZZZ</name>
<evidence type="ECO:0000259" key="1">
    <source>
        <dbReference type="PROSITE" id="PS51459"/>
    </source>
</evidence>
<protein>
    <recommendedName>
        <fullName evidence="1">Fido domain-containing protein</fullName>
    </recommendedName>
</protein>
<gene>
    <name evidence="2" type="ORF">LCGC14_1059380</name>
</gene>
<dbReference type="PROSITE" id="PS51459">
    <property type="entry name" value="FIDO"/>
    <property type="match status" value="1"/>
</dbReference>
<feature type="domain" description="Fido" evidence="1">
    <location>
        <begin position="37"/>
        <end position="152"/>
    </location>
</feature>
<evidence type="ECO:0000313" key="2">
    <source>
        <dbReference type="EMBL" id="KKN08161.1"/>
    </source>
</evidence>
<dbReference type="AlphaFoldDB" id="A0A0F9Q4E3"/>